<keyword evidence="3" id="KW-1185">Reference proteome</keyword>
<reference evidence="2 3" key="1">
    <citation type="submission" date="2020-08" db="EMBL/GenBank/DDBJ databases">
        <title>Genomic Encyclopedia of Type Strains, Phase IV (KMG-IV): sequencing the most valuable type-strain genomes for metagenomic binning, comparative biology and taxonomic classification.</title>
        <authorList>
            <person name="Goeker M."/>
        </authorList>
    </citation>
    <scope>NUCLEOTIDE SEQUENCE [LARGE SCALE GENOMIC DNA]</scope>
    <source>
        <strain evidence="2 3">DSM 100211</strain>
    </source>
</reference>
<protein>
    <submittedName>
        <fullName evidence="2">Uncharacterized protein</fullName>
    </submittedName>
</protein>
<feature type="region of interest" description="Disordered" evidence="1">
    <location>
        <begin position="204"/>
        <end position="223"/>
    </location>
</feature>
<evidence type="ECO:0000256" key="1">
    <source>
        <dbReference type="SAM" id="MobiDB-lite"/>
    </source>
</evidence>
<gene>
    <name evidence="2" type="ORF">GGQ64_002308</name>
</gene>
<dbReference type="AlphaFoldDB" id="A0A7W6D5G2"/>
<comment type="caution">
    <text evidence="2">The sequence shown here is derived from an EMBL/GenBank/DDBJ whole genome shotgun (WGS) entry which is preliminary data.</text>
</comment>
<organism evidence="2 3">
    <name type="scientific">Mycoplana azooxidifex</name>
    <dbReference type="NCBI Taxonomy" id="1636188"/>
    <lineage>
        <taxon>Bacteria</taxon>
        <taxon>Pseudomonadati</taxon>
        <taxon>Pseudomonadota</taxon>
        <taxon>Alphaproteobacteria</taxon>
        <taxon>Hyphomicrobiales</taxon>
        <taxon>Rhizobiaceae</taxon>
        <taxon>Mycoplana</taxon>
    </lineage>
</organism>
<evidence type="ECO:0000313" key="2">
    <source>
        <dbReference type="EMBL" id="MBB3977108.1"/>
    </source>
</evidence>
<accession>A0A7W6D5G2</accession>
<dbReference type="Proteomes" id="UP000574761">
    <property type="component" value="Unassembled WGS sequence"/>
</dbReference>
<dbReference type="EMBL" id="JACIEE010000004">
    <property type="protein sequence ID" value="MBB3977108.1"/>
    <property type="molecule type" value="Genomic_DNA"/>
</dbReference>
<sequence length="479" mass="53398">MASKTTLNVKNLEALGVERLAELLIEISTGSAAHKRRLRLELAGTGHGDEVVREVRKRLSSISRSRTFVDWRKIKTLRNDLQTLRSTIVNTIAPNDPDEALELMWQFQAPADSIFERCSDGSGTIIAIFHDACMDLGTIAAQSAGIDGKDLAERAFRSLRDNGYGQFDNLITALAPALGSTGLDRLKALFMAWANEPVEGAREKEHKVTGWSSQGSIHEDETPGRRRDIAVQVALQEIADVQGDVDGYIAQQSAASLAVPTVAAEVSRRLLAAGRAQEALEAVERVDTTEPRDIAYAWQQARIDALDALERTEEAQAFRWQCFERALDDRHLRAFLKRLPDFDDLEAEERAFAFAQSVPNVHQALRFFVSWATPSEVARLVLRRGKELDGDLYELLTPAAEVLAEKHPLAATIVLRAMVEFALERARAARYKHAVRHLAECATLARHVADFGEFPAHDAYVADIRRRHGKKHGFWRLVD</sequence>
<dbReference type="Pfam" id="PF21810">
    <property type="entry name" value="DUF6880"/>
    <property type="match status" value="1"/>
</dbReference>
<dbReference type="RefSeq" id="WP_183803896.1">
    <property type="nucleotide sequence ID" value="NZ_JACIEE010000004.1"/>
</dbReference>
<proteinExistence type="predicted"/>
<name>A0A7W6D5G2_9HYPH</name>
<evidence type="ECO:0000313" key="3">
    <source>
        <dbReference type="Proteomes" id="UP000574761"/>
    </source>
</evidence>
<dbReference type="InterPro" id="IPR049245">
    <property type="entry name" value="DUF6880"/>
</dbReference>